<dbReference type="AlphaFoldDB" id="A0A765T6P3"/>
<evidence type="ECO:0000313" key="1">
    <source>
        <dbReference type="EMBL" id="HAG5771762.1"/>
    </source>
</evidence>
<dbReference type="EMBL" id="DAAYTU010000022">
    <property type="protein sequence ID" value="HAG5771762.1"/>
    <property type="molecule type" value="Genomic_DNA"/>
</dbReference>
<sequence length="54" mass="6048">MTKTLKKNAHPKMGKLEARNALRSCHLGAWSTWQLGGLSGRTRPSHAYRRACRG</sequence>
<gene>
    <name evidence="1" type="ORF">GGB84_003489</name>
</gene>
<reference evidence="1" key="2">
    <citation type="submission" date="2020-02" db="EMBL/GenBank/DDBJ databases">
        <authorList>
            <consortium name="NCBI Pathogen Detection Project"/>
        </authorList>
    </citation>
    <scope>NUCLEOTIDE SEQUENCE</scope>
    <source>
        <strain evidence="1">1839</strain>
    </source>
</reference>
<protein>
    <submittedName>
        <fullName evidence="1">Uncharacterized protein</fullName>
    </submittedName>
</protein>
<accession>A0A765T6P3</accession>
<organism evidence="1">
    <name type="scientific">Escherichia coli</name>
    <dbReference type="NCBI Taxonomy" id="562"/>
    <lineage>
        <taxon>Bacteria</taxon>
        <taxon>Pseudomonadati</taxon>
        <taxon>Pseudomonadota</taxon>
        <taxon>Gammaproteobacteria</taxon>
        <taxon>Enterobacterales</taxon>
        <taxon>Enterobacteriaceae</taxon>
        <taxon>Escherichia</taxon>
    </lineage>
</organism>
<comment type="caution">
    <text evidence="1">The sequence shown here is derived from an EMBL/GenBank/DDBJ whole genome shotgun (WGS) entry which is preliminary data.</text>
</comment>
<name>A0A765T6P3_ECOLX</name>
<reference evidence="1" key="1">
    <citation type="journal article" date="2018" name="Genome Biol.">
        <title>SKESA: strategic k-mer extension for scrupulous assemblies.</title>
        <authorList>
            <person name="Souvorov A."/>
            <person name="Agarwala R."/>
            <person name="Lipman D.J."/>
        </authorList>
    </citation>
    <scope>NUCLEOTIDE SEQUENCE [LARGE SCALE GENOMIC DNA]</scope>
    <source>
        <strain evidence="1">1839</strain>
    </source>
</reference>
<proteinExistence type="predicted"/>